<keyword evidence="4 16" id="KW-0479">Metal-binding</keyword>
<comment type="catalytic activity">
    <reaction evidence="12">
        <text>a 6-O-methyl-2'-deoxyguanosine in DNA + L-cysteinyl-[protein] = S-methyl-L-cysteinyl-[protein] + a 2'-deoxyguanosine in DNA</text>
        <dbReference type="Rhea" id="RHEA:24000"/>
        <dbReference type="Rhea" id="RHEA-COMP:10131"/>
        <dbReference type="Rhea" id="RHEA-COMP:10132"/>
        <dbReference type="Rhea" id="RHEA-COMP:11367"/>
        <dbReference type="Rhea" id="RHEA-COMP:11368"/>
        <dbReference type="ChEBI" id="CHEBI:29950"/>
        <dbReference type="ChEBI" id="CHEBI:82612"/>
        <dbReference type="ChEBI" id="CHEBI:85445"/>
        <dbReference type="ChEBI" id="CHEBI:85448"/>
        <dbReference type="EC" id="2.1.1.63"/>
    </reaction>
</comment>
<dbReference type="PANTHER" id="PTHR10815">
    <property type="entry name" value="METHYLATED-DNA--PROTEIN-CYSTEINE METHYLTRANSFERASE"/>
    <property type="match status" value="1"/>
</dbReference>
<evidence type="ECO:0000259" key="17">
    <source>
        <dbReference type="PROSITE" id="PS01124"/>
    </source>
</evidence>
<dbReference type="InterPro" id="IPR036388">
    <property type="entry name" value="WH-like_DNA-bd_sf"/>
</dbReference>
<dbReference type="Pfam" id="PF02805">
    <property type="entry name" value="Ada_Zn_binding"/>
    <property type="match status" value="1"/>
</dbReference>
<evidence type="ECO:0000256" key="7">
    <source>
        <dbReference type="ARBA" id="ARBA00023015"/>
    </source>
</evidence>
<dbReference type="SUPFAM" id="SSF57884">
    <property type="entry name" value="Ada DNA repair protein, N-terminal domain (N-Ada 10)"/>
    <property type="match status" value="1"/>
</dbReference>
<keyword evidence="6 16" id="KW-0862">Zinc</keyword>
<feature type="active site" description="Nucleophile; methyl group acceptor from either O6-methylguanine or O4-methylthymine" evidence="15">
    <location>
        <position position="329"/>
    </location>
</feature>
<dbReference type="EMBL" id="QYUQ01000002">
    <property type="protein sequence ID" value="RJG03529.1"/>
    <property type="molecule type" value="Genomic_DNA"/>
</dbReference>
<evidence type="ECO:0000256" key="15">
    <source>
        <dbReference type="PIRSR" id="PIRSR000409-1"/>
    </source>
</evidence>
<dbReference type="CDD" id="cd06445">
    <property type="entry name" value="ATase"/>
    <property type="match status" value="1"/>
</dbReference>
<dbReference type="InterPro" id="IPR001497">
    <property type="entry name" value="MethylDNA_cys_MeTrfase_AS"/>
</dbReference>
<dbReference type="InterPro" id="IPR009057">
    <property type="entry name" value="Homeodomain-like_sf"/>
</dbReference>
<dbReference type="PROSITE" id="PS00374">
    <property type="entry name" value="MGMT"/>
    <property type="match status" value="1"/>
</dbReference>
<dbReference type="FunFam" id="1.10.10.10:FF:000410">
    <property type="entry name" value="ADA regulatory protein, putative"/>
    <property type="match status" value="1"/>
</dbReference>
<dbReference type="InterPro" id="IPR016221">
    <property type="entry name" value="Bifunct_regulatory_prot_Ada"/>
</dbReference>
<dbReference type="PROSITE" id="PS01124">
    <property type="entry name" value="HTH_ARAC_FAMILY_2"/>
    <property type="match status" value="1"/>
</dbReference>
<evidence type="ECO:0000256" key="11">
    <source>
        <dbReference type="ARBA" id="ARBA00023204"/>
    </source>
</evidence>
<dbReference type="GO" id="GO:0006307">
    <property type="term" value="P:DNA alkylation repair"/>
    <property type="evidence" value="ECO:0007669"/>
    <property type="project" value="UniProtKB-ARBA"/>
</dbReference>
<reference evidence="19" key="1">
    <citation type="submission" date="2018-09" db="EMBL/GenBank/DDBJ databases">
        <authorList>
            <person name="Zhu H."/>
        </authorList>
    </citation>
    <scope>NUCLEOTIDE SEQUENCE [LARGE SCALE GENOMIC DNA]</scope>
    <source>
        <strain evidence="19">K1S02-23</strain>
    </source>
</reference>
<comment type="cofactor">
    <cofactor evidence="16">
        <name>Zn(2+)</name>
        <dbReference type="ChEBI" id="CHEBI:29105"/>
    </cofactor>
    <text evidence="16">Binds 1 zinc ion per subunit.</text>
</comment>
<dbReference type="SUPFAM" id="SSF53155">
    <property type="entry name" value="Methylated DNA-protein cysteine methyltransferase domain"/>
    <property type="match status" value="1"/>
</dbReference>
<feature type="binding site" evidence="16">
    <location>
        <position position="79"/>
    </location>
    <ligand>
        <name>Zn(2+)</name>
        <dbReference type="ChEBI" id="CHEBI:29105"/>
    </ligand>
</feature>
<feature type="binding site" evidence="16">
    <location>
        <position position="49"/>
    </location>
    <ligand>
        <name>Zn(2+)</name>
        <dbReference type="ChEBI" id="CHEBI:29105"/>
    </ligand>
</feature>
<dbReference type="OrthoDB" id="9811249at2"/>
<evidence type="ECO:0000313" key="19">
    <source>
        <dbReference type="Proteomes" id="UP000266327"/>
    </source>
</evidence>
<protein>
    <recommendedName>
        <fullName evidence="14">Regulatory protein of adaptive response</fullName>
    </recommendedName>
</protein>
<name>A0A3A3G9V6_9BURK</name>
<dbReference type="Pfam" id="PF12833">
    <property type="entry name" value="HTH_18"/>
    <property type="match status" value="1"/>
</dbReference>
<evidence type="ECO:0000256" key="5">
    <source>
        <dbReference type="ARBA" id="ARBA00022763"/>
    </source>
</evidence>
<evidence type="ECO:0000256" key="9">
    <source>
        <dbReference type="ARBA" id="ARBA00023159"/>
    </source>
</evidence>
<feature type="active site" description="Nucleophile; methyl group acceptor from methylphosphotriester" evidence="15">
    <location>
        <position position="45"/>
    </location>
</feature>
<keyword evidence="2 18" id="KW-0489">Methyltransferase</keyword>
<dbReference type="RefSeq" id="WP_119787021.1">
    <property type="nucleotide sequence ID" value="NZ_QYUQ01000002.1"/>
</dbReference>
<keyword evidence="7" id="KW-0805">Transcription regulation</keyword>
<dbReference type="InterPro" id="IPR036217">
    <property type="entry name" value="MethylDNA_cys_MeTrfase_DNAb"/>
</dbReference>
<dbReference type="GO" id="GO:0032259">
    <property type="term" value="P:methylation"/>
    <property type="evidence" value="ECO:0007669"/>
    <property type="project" value="UniProtKB-KW"/>
</dbReference>
<dbReference type="Gene3D" id="1.10.10.10">
    <property type="entry name" value="Winged helix-like DNA-binding domain superfamily/Winged helix DNA-binding domain"/>
    <property type="match status" value="1"/>
</dbReference>
<dbReference type="SMART" id="SM00342">
    <property type="entry name" value="HTH_ARAC"/>
    <property type="match status" value="1"/>
</dbReference>
<comment type="similarity">
    <text evidence="13">In the C-terminal section; belongs to the MGMT family.</text>
</comment>
<dbReference type="InterPro" id="IPR014048">
    <property type="entry name" value="MethylDNA_cys_MeTrfase_DNA-bd"/>
</dbReference>
<proteinExistence type="inferred from homology"/>
<organism evidence="18 19">
    <name type="scientific">Noviherbaspirillum sedimenti</name>
    <dbReference type="NCBI Taxonomy" id="2320865"/>
    <lineage>
        <taxon>Bacteria</taxon>
        <taxon>Pseudomonadati</taxon>
        <taxon>Pseudomonadota</taxon>
        <taxon>Betaproteobacteria</taxon>
        <taxon>Burkholderiales</taxon>
        <taxon>Oxalobacteraceae</taxon>
        <taxon>Noviherbaspirillum</taxon>
    </lineage>
</organism>
<dbReference type="Gene3D" id="3.30.160.70">
    <property type="entry name" value="Methylated DNA-protein cysteine methyltransferase domain"/>
    <property type="match status" value="1"/>
</dbReference>
<evidence type="ECO:0000256" key="3">
    <source>
        <dbReference type="ARBA" id="ARBA00022679"/>
    </source>
</evidence>
<accession>A0A3A3G9V6</accession>
<dbReference type="Pfam" id="PF01035">
    <property type="entry name" value="DNA_binding_1"/>
    <property type="match status" value="1"/>
</dbReference>
<dbReference type="InterPro" id="IPR018060">
    <property type="entry name" value="HTH_AraC"/>
</dbReference>
<dbReference type="InterPro" id="IPR036631">
    <property type="entry name" value="MGMT_N_sf"/>
</dbReference>
<comment type="catalytic activity">
    <reaction evidence="1">
        <text>a 4-O-methyl-thymidine in DNA + L-cysteinyl-[protein] = a thymidine in DNA + S-methyl-L-cysteinyl-[protein]</text>
        <dbReference type="Rhea" id="RHEA:53428"/>
        <dbReference type="Rhea" id="RHEA-COMP:10131"/>
        <dbReference type="Rhea" id="RHEA-COMP:10132"/>
        <dbReference type="Rhea" id="RHEA-COMP:13555"/>
        <dbReference type="Rhea" id="RHEA-COMP:13556"/>
        <dbReference type="ChEBI" id="CHEBI:29950"/>
        <dbReference type="ChEBI" id="CHEBI:82612"/>
        <dbReference type="ChEBI" id="CHEBI:137386"/>
        <dbReference type="ChEBI" id="CHEBI:137387"/>
        <dbReference type="EC" id="2.1.1.63"/>
    </reaction>
</comment>
<dbReference type="SUPFAM" id="SSF46767">
    <property type="entry name" value="Methylated DNA-protein cysteine methyltransferase, C-terminal domain"/>
    <property type="match status" value="1"/>
</dbReference>
<keyword evidence="19" id="KW-1185">Reference proteome</keyword>
<keyword evidence="10" id="KW-0804">Transcription</keyword>
<keyword evidence="5" id="KW-0227">DNA damage</keyword>
<evidence type="ECO:0000256" key="16">
    <source>
        <dbReference type="PIRSR" id="PIRSR000409-3"/>
    </source>
</evidence>
<evidence type="ECO:0000256" key="6">
    <source>
        <dbReference type="ARBA" id="ARBA00022833"/>
    </source>
</evidence>
<feature type="binding site" evidence="16">
    <location>
        <position position="76"/>
    </location>
    <ligand>
        <name>Zn(2+)</name>
        <dbReference type="ChEBI" id="CHEBI:29105"/>
    </ligand>
</feature>
<dbReference type="GO" id="GO:0003908">
    <property type="term" value="F:methylated-DNA-[protein]-cysteine S-methyltransferase activity"/>
    <property type="evidence" value="ECO:0007669"/>
    <property type="project" value="UniProtKB-EC"/>
</dbReference>
<dbReference type="Proteomes" id="UP000266327">
    <property type="component" value="Unassembled WGS sequence"/>
</dbReference>
<gene>
    <name evidence="18" type="ORF">D3878_19605</name>
</gene>
<dbReference type="NCBIfam" id="TIGR00589">
    <property type="entry name" value="ogt"/>
    <property type="match status" value="1"/>
</dbReference>
<comment type="caution">
    <text evidence="18">The sequence shown here is derived from an EMBL/GenBank/DDBJ whole genome shotgun (WGS) entry which is preliminary data.</text>
</comment>
<dbReference type="GO" id="GO:0003700">
    <property type="term" value="F:DNA-binding transcription factor activity"/>
    <property type="evidence" value="ECO:0007669"/>
    <property type="project" value="InterPro"/>
</dbReference>
<keyword evidence="9" id="KW-0010">Activator</keyword>
<dbReference type="SUPFAM" id="SSF46689">
    <property type="entry name" value="Homeodomain-like"/>
    <property type="match status" value="1"/>
</dbReference>
<dbReference type="NCBIfam" id="NF011964">
    <property type="entry name" value="PRK15435.1"/>
    <property type="match status" value="1"/>
</dbReference>
<dbReference type="InterPro" id="IPR035451">
    <property type="entry name" value="Ada-like_dom_sf"/>
</dbReference>
<evidence type="ECO:0000256" key="8">
    <source>
        <dbReference type="ARBA" id="ARBA00023125"/>
    </source>
</evidence>
<evidence type="ECO:0000256" key="10">
    <source>
        <dbReference type="ARBA" id="ARBA00023163"/>
    </source>
</evidence>
<dbReference type="PIRSF" id="PIRSF000409">
    <property type="entry name" value="Ada"/>
    <property type="match status" value="1"/>
</dbReference>
<keyword evidence="8 18" id="KW-0238">DNA-binding</keyword>
<evidence type="ECO:0000256" key="12">
    <source>
        <dbReference type="ARBA" id="ARBA00049348"/>
    </source>
</evidence>
<dbReference type="AlphaFoldDB" id="A0A3A3G9V6"/>
<evidence type="ECO:0000313" key="18">
    <source>
        <dbReference type="EMBL" id="RJG03529.1"/>
    </source>
</evidence>
<keyword evidence="3 18" id="KW-0808">Transferase</keyword>
<evidence type="ECO:0000256" key="4">
    <source>
        <dbReference type="ARBA" id="ARBA00022723"/>
    </source>
</evidence>
<evidence type="ECO:0000256" key="2">
    <source>
        <dbReference type="ARBA" id="ARBA00022603"/>
    </source>
</evidence>
<dbReference type="FunFam" id="3.40.10.10:FF:000001">
    <property type="entry name" value="DNA-3-methyladenine glycosylase 2"/>
    <property type="match status" value="1"/>
</dbReference>
<dbReference type="PANTHER" id="PTHR10815:SF14">
    <property type="entry name" value="BIFUNCTIONAL TRANSCRIPTIONAL ACTIVATOR_DNA REPAIR ENZYME ADA"/>
    <property type="match status" value="1"/>
</dbReference>
<dbReference type="GO" id="GO:0043565">
    <property type="term" value="F:sequence-specific DNA binding"/>
    <property type="evidence" value="ECO:0007669"/>
    <property type="project" value="InterPro"/>
</dbReference>
<evidence type="ECO:0000256" key="1">
    <source>
        <dbReference type="ARBA" id="ARBA00001286"/>
    </source>
</evidence>
<dbReference type="InterPro" id="IPR004026">
    <property type="entry name" value="Ada_DNA_repair_Zn-bd"/>
</dbReference>
<dbReference type="GO" id="GO:0008270">
    <property type="term" value="F:zinc ion binding"/>
    <property type="evidence" value="ECO:0007669"/>
    <property type="project" value="InterPro"/>
</dbReference>
<evidence type="ECO:0000256" key="13">
    <source>
        <dbReference type="ARBA" id="ARBA00060908"/>
    </source>
</evidence>
<feature type="domain" description="HTH araC/xylS-type" evidence="17">
    <location>
        <begin position="95"/>
        <end position="191"/>
    </location>
</feature>
<dbReference type="Gene3D" id="3.40.10.10">
    <property type="entry name" value="DNA Methylphosphotriester Repair Domain"/>
    <property type="match status" value="1"/>
</dbReference>
<feature type="binding site" evidence="16">
    <location>
        <position position="45"/>
    </location>
    <ligand>
        <name>Zn(2+)</name>
        <dbReference type="ChEBI" id="CHEBI:29105"/>
    </ligand>
</feature>
<evidence type="ECO:0000256" key="14">
    <source>
        <dbReference type="ARBA" id="ARBA00078299"/>
    </source>
</evidence>
<sequence length="359" mass="38748">MDASEQTALRAAATVHDPRWAAVVARDAAADGQFYYAVRTTGVYCRPSCAARLARPENVSFYASGQEAEAAGFRPCKRCKPDQLPLAMQHAARITAACRMIEQSESTPRLAQLAQQAGLSTYHFQRVFRQVTGLTPRQYVQAYRSQRMRSALTQNGSITAAIFDAGYGSSSRFYEKSDALLGMTPSTYRAGGAQTRIRFAVGQCVLGAILVAQSARGVCAILMGDDPDALVRDLQDRFPQAELIGGDKGFEEVVAQVIGFVEAPGLGLDLPLDVRGTAFQQRVWQALRAIPPGTTATYSDIAKRIGAPKAVRAVAGACAANALAVAIPCHRVVRSDGSLSGYRWGIERKRKLLDMEAQK</sequence>
<dbReference type="Gene3D" id="1.10.10.60">
    <property type="entry name" value="Homeodomain-like"/>
    <property type="match status" value="2"/>
</dbReference>
<keyword evidence="11" id="KW-0234">DNA repair</keyword>